<dbReference type="RefSeq" id="WP_190578034.1">
    <property type="nucleotide sequence ID" value="NZ_CAWPQU010000004.1"/>
</dbReference>
<dbReference type="Pfam" id="PF00498">
    <property type="entry name" value="FHA"/>
    <property type="match status" value="1"/>
</dbReference>
<evidence type="ECO:0000259" key="1">
    <source>
        <dbReference type="PROSITE" id="PS50006"/>
    </source>
</evidence>
<proteinExistence type="predicted"/>
<keyword evidence="3" id="KW-1185">Reference proteome</keyword>
<accession>A0ABR8CC12</accession>
<name>A0ABR8CC12_9CYAN</name>
<dbReference type="InterPro" id="IPR025874">
    <property type="entry name" value="DZR"/>
</dbReference>
<evidence type="ECO:0000313" key="3">
    <source>
        <dbReference type="Proteomes" id="UP000618445"/>
    </source>
</evidence>
<dbReference type="PROSITE" id="PS50006">
    <property type="entry name" value="FHA_DOMAIN"/>
    <property type="match status" value="1"/>
</dbReference>
<sequence length="275" mass="28791">MIICPSCAHANPDGAVNCESCFTPLPIVKNIQCPSCGASVLSDAKFCGHCGFNLSGATAINSLPDIHAENAIAPSISSTEVFPVLTISSAMSNSLPDVTTEDDSAANLVTNSFAEVPTLPKFTDIENLLAAEEQNPPITASMNEPISAPTSAPASSPVSVKTQLQQFAASLLHVQTNLTIEIPAHLPVVHIGKPNTVIPPDIDVSGFPDSDIVSRIHADIRAEGGSFYFEDTGSSNGTYINNLPLPAGNRHKLRAGDRISLGKGDKVSFVFQLSS</sequence>
<feature type="domain" description="FHA" evidence="1">
    <location>
        <begin position="189"/>
        <end position="245"/>
    </location>
</feature>
<dbReference type="Pfam" id="PF12773">
    <property type="entry name" value="DZR"/>
    <property type="match status" value="1"/>
</dbReference>
<dbReference type="Gene3D" id="2.60.200.20">
    <property type="match status" value="1"/>
</dbReference>
<reference evidence="2 3" key="1">
    <citation type="journal article" date="2020" name="ISME J.">
        <title>Comparative genomics reveals insights into cyanobacterial evolution and habitat adaptation.</title>
        <authorList>
            <person name="Chen M.Y."/>
            <person name="Teng W.K."/>
            <person name="Zhao L."/>
            <person name="Hu C.X."/>
            <person name="Zhou Y.K."/>
            <person name="Han B.P."/>
            <person name="Song L.R."/>
            <person name="Shu W.S."/>
        </authorList>
    </citation>
    <scope>NUCLEOTIDE SEQUENCE [LARGE SCALE GENOMIC DNA]</scope>
    <source>
        <strain evidence="2 3">FACHB-1050</strain>
    </source>
</reference>
<dbReference type="Proteomes" id="UP000618445">
    <property type="component" value="Unassembled WGS sequence"/>
</dbReference>
<gene>
    <name evidence="2" type="ORF">H6G05_10005</name>
</gene>
<organism evidence="2 3">
    <name type="scientific">Phormidium tenue FACHB-1050</name>
    <dbReference type="NCBI Taxonomy" id="2692857"/>
    <lineage>
        <taxon>Bacteria</taxon>
        <taxon>Bacillati</taxon>
        <taxon>Cyanobacteriota</taxon>
        <taxon>Cyanophyceae</taxon>
        <taxon>Oscillatoriophycideae</taxon>
        <taxon>Oscillatoriales</taxon>
        <taxon>Oscillatoriaceae</taxon>
        <taxon>Phormidium</taxon>
    </lineage>
</organism>
<protein>
    <submittedName>
        <fullName evidence="2">FHA domain-containing protein</fullName>
    </submittedName>
</protein>
<dbReference type="EMBL" id="JACJQY010000012">
    <property type="protein sequence ID" value="MBD2317177.1"/>
    <property type="molecule type" value="Genomic_DNA"/>
</dbReference>
<dbReference type="CDD" id="cd00060">
    <property type="entry name" value="FHA"/>
    <property type="match status" value="1"/>
</dbReference>
<evidence type="ECO:0000313" key="2">
    <source>
        <dbReference type="EMBL" id="MBD2317177.1"/>
    </source>
</evidence>
<dbReference type="SUPFAM" id="SSF49879">
    <property type="entry name" value="SMAD/FHA domain"/>
    <property type="match status" value="1"/>
</dbReference>
<dbReference type="InterPro" id="IPR008984">
    <property type="entry name" value="SMAD_FHA_dom_sf"/>
</dbReference>
<dbReference type="SMART" id="SM00240">
    <property type="entry name" value="FHA"/>
    <property type="match status" value="1"/>
</dbReference>
<dbReference type="InterPro" id="IPR000253">
    <property type="entry name" value="FHA_dom"/>
</dbReference>
<comment type="caution">
    <text evidence="2">The sequence shown here is derived from an EMBL/GenBank/DDBJ whole genome shotgun (WGS) entry which is preliminary data.</text>
</comment>